<dbReference type="Proteomes" id="UP000271087">
    <property type="component" value="Unassembled WGS sequence"/>
</dbReference>
<keyword evidence="2" id="KW-1185">Reference proteome</keyword>
<name>A0A3P7L7Z7_ONCOC</name>
<organism evidence="1 2">
    <name type="scientific">Onchocerca ochengi</name>
    <name type="common">Filarial nematode worm</name>
    <dbReference type="NCBI Taxonomy" id="42157"/>
    <lineage>
        <taxon>Eukaryota</taxon>
        <taxon>Metazoa</taxon>
        <taxon>Ecdysozoa</taxon>
        <taxon>Nematoda</taxon>
        <taxon>Chromadorea</taxon>
        <taxon>Rhabditida</taxon>
        <taxon>Spirurina</taxon>
        <taxon>Spiruromorpha</taxon>
        <taxon>Filarioidea</taxon>
        <taxon>Onchocercidae</taxon>
        <taxon>Onchocerca</taxon>
    </lineage>
</organism>
<evidence type="ECO:0000313" key="2">
    <source>
        <dbReference type="Proteomes" id="UP000271087"/>
    </source>
</evidence>
<protein>
    <submittedName>
        <fullName evidence="1">Uncharacterized protein</fullName>
    </submittedName>
</protein>
<gene>
    <name evidence="1" type="ORF">NOO_LOCUS13846</name>
</gene>
<proteinExistence type="predicted"/>
<reference evidence="1 2" key="1">
    <citation type="submission" date="2018-08" db="EMBL/GenBank/DDBJ databases">
        <authorList>
            <person name="Laetsch R D."/>
            <person name="Stevens L."/>
            <person name="Kumar S."/>
            <person name="Blaxter L. M."/>
        </authorList>
    </citation>
    <scope>NUCLEOTIDE SEQUENCE [LARGE SCALE GENOMIC DNA]</scope>
</reference>
<accession>A0A3P7L7Z7</accession>
<feature type="non-terminal residue" evidence="1">
    <location>
        <position position="1"/>
    </location>
</feature>
<evidence type="ECO:0000313" key="1">
    <source>
        <dbReference type="EMBL" id="VDN06158.1"/>
    </source>
</evidence>
<dbReference type="AlphaFoldDB" id="A0A3P7L7Z7"/>
<dbReference type="EMBL" id="UYRW01019712">
    <property type="protein sequence ID" value="VDN06158.1"/>
    <property type="molecule type" value="Genomic_DNA"/>
</dbReference>
<sequence length="71" mass="8056">LISNTVARNDGILYTEDQQKMAVNQQPRKCGMVNGQHVYFTVANMQQIAPNPPAFFTLRQIDVFAKFAKLQ</sequence>